<evidence type="ECO:0000313" key="2">
    <source>
        <dbReference type="EMBL" id="CAB4020872.1"/>
    </source>
</evidence>
<protein>
    <submittedName>
        <fullName evidence="2">Nucleotide-binding oligomerization domain-containing 2</fullName>
    </submittedName>
</protein>
<feature type="region of interest" description="Disordered" evidence="1">
    <location>
        <begin position="296"/>
        <end position="342"/>
    </location>
</feature>
<dbReference type="AlphaFoldDB" id="A0A6S7JWT0"/>
<dbReference type="InterPro" id="IPR005312">
    <property type="entry name" value="DUF1759"/>
</dbReference>
<dbReference type="PANTHER" id="PTHR47331">
    <property type="entry name" value="PHD-TYPE DOMAIN-CONTAINING PROTEIN"/>
    <property type="match status" value="1"/>
</dbReference>
<gene>
    <name evidence="2" type="ORF">PACLA_8A045995</name>
</gene>
<sequence>MKLNISKCKELIIDFAKDKQEFPPLIINGVAVDRVSSARVLGLIVRGNMNWNEHVNNVVKKPGKRQYMLRGLKRSNADTNALITVEKAAEAISKLGYSEEAYEEAKKTLIRKFGGNRRQIQAQLEDFRNTTPFKDDDVQEIEKFADNLVHTIVMLKEQKLWNELKPNSMLYLFLIEKIPQSMLASFFRWLTEKYKEETLEALSDWMVEDAEFLIRALETREGMATKKNLRTQGHIVVSQPWARAKLCMLQQDWSWCVELYKVCYRCLSENHLGKDCPRTRVCGQEGCKSNHHQLLHETGTRDQKKKVNQDGEAKISQSPPSHNLISQSQSVPDLKADENSSGTEKKTYVATLASKIVEEVAGVLGLSAPYEPVTVQVLNENIETFDTKSVDLILENSDGNVQVPFQAFRCPRQITGSYKVVDWRRYQKRWLHLGVCNFPKATLDPLVDVLIGQDQVDLHYARCDVRGKPGEPSARLGRVLEKIPSEKRAAKVDFAKENIPTIKTLSVL</sequence>
<accession>A0A6S7JWT0</accession>
<feature type="compositionally biased region" description="Polar residues" evidence="1">
    <location>
        <begin position="315"/>
        <end position="331"/>
    </location>
</feature>
<dbReference type="InterPro" id="IPR001878">
    <property type="entry name" value="Znf_CCHC"/>
</dbReference>
<name>A0A6S7JWT0_PARCT</name>
<evidence type="ECO:0000256" key="1">
    <source>
        <dbReference type="SAM" id="MobiDB-lite"/>
    </source>
</evidence>
<keyword evidence="3" id="KW-1185">Reference proteome</keyword>
<feature type="compositionally biased region" description="Basic and acidic residues" evidence="1">
    <location>
        <begin position="296"/>
        <end position="313"/>
    </location>
</feature>
<dbReference type="GO" id="GO:0003676">
    <property type="term" value="F:nucleic acid binding"/>
    <property type="evidence" value="ECO:0007669"/>
    <property type="project" value="InterPro"/>
</dbReference>
<evidence type="ECO:0000313" key="3">
    <source>
        <dbReference type="Proteomes" id="UP001152795"/>
    </source>
</evidence>
<dbReference type="GO" id="GO:0008270">
    <property type="term" value="F:zinc ion binding"/>
    <property type="evidence" value="ECO:0007669"/>
    <property type="project" value="InterPro"/>
</dbReference>
<dbReference type="Proteomes" id="UP001152795">
    <property type="component" value="Unassembled WGS sequence"/>
</dbReference>
<dbReference type="Pfam" id="PF03564">
    <property type="entry name" value="DUF1759"/>
    <property type="match status" value="1"/>
</dbReference>
<proteinExistence type="predicted"/>
<dbReference type="PROSITE" id="PS50158">
    <property type="entry name" value="ZF_CCHC"/>
    <property type="match status" value="1"/>
</dbReference>
<comment type="caution">
    <text evidence="2">The sequence shown here is derived from an EMBL/GenBank/DDBJ whole genome shotgun (WGS) entry which is preliminary data.</text>
</comment>
<reference evidence="2" key="1">
    <citation type="submission" date="2020-04" db="EMBL/GenBank/DDBJ databases">
        <authorList>
            <person name="Alioto T."/>
            <person name="Alioto T."/>
            <person name="Gomez Garrido J."/>
        </authorList>
    </citation>
    <scope>NUCLEOTIDE SEQUENCE</scope>
    <source>
        <strain evidence="2">A484AB</strain>
    </source>
</reference>
<dbReference type="EMBL" id="CACRXK020011162">
    <property type="protein sequence ID" value="CAB4020872.1"/>
    <property type="molecule type" value="Genomic_DNA"/>
</dbReference>
<dbReference type="PANTHER" id="PTHR47331:SF1">
    <property type="entry name" value="GAG-LIKE PROTEIN"/>
    <property type="match status" value="1"/>
</dbReference>
<organism evidence="2 3">
    <name type="scientific">Paramuricea clavata</name>
    <name type="common">Red gorgonian</name>
    <name type="synonym">Violescent sea-whip</name>
    <dbReference type="NCBI Taxonomy" id="317549"/>
    <lineage>
        <taxon>Eukaryota</taxon>
        <taxon>Metazoa</taxon>
        <taxon>Cnidaria</taxon>
        <taxon>Anthozoa</taxon>
        <taxon>Octocorallia</taxon>
        <taxon>Malacalcyonacea</taxon>
        <taxon>Plexauridae</taxon>
        <taxon>Paramuricea</taxon>
    </lineage>
</organism>